<protein>
    <recommendedName>
        <fullName evidence="9">Homeobox domain-containing protein</fullName>
    </recommendedName>
</protein>
<dbReference type="SUPFAM" id="SSF46689">
    <property type="entry name" value="Homeodomain-like"/>
    <property type="match status" value="1"/>
</dbReference>
<sequence>MKISSLAANFSIENLLSKPRKSPSPPQNVSGTIPPSLILKNGSHSAPLHSLASFNVPSSSSSSSLSSASALSFNSNAIGTPMGQNNSNNNHSSEQIGTTATTVTTAPPSTPSSEVFNYGIQQLSAMSSGKRKRRHRTIFTEDQLFLMEEAFINTQYPDVQMREHLADKLKMREERVEVWFKNRRAKERKKIREIKIK</sequence>
<evidence type="ECO:0000256" key="2">
    <source>
        <dbReference type="ARBA" id="ARBA00006503"/>
    </source>
</evidence>
<dbReference type="PANTHER" id="PTHR46643">
    <property type="entry name" value="HOMEOBOX PROTEIN GOOSECOID-RELATED"/>
    <property type="match status" value="1"/>
</dbReference>
<dbReference type="PANTHER" id="PTHR46643:SF1">
    <property type="entry name" value="HOMEOBOX PROTEIN GOOSECOID-2"/>
    <property type="match status" value="1"/>
</dbReference>
<comment type="similarity">
    <text evidence="2">Belongs to the paired homeobox family. Bicoid subfamily.</text>
</comment>
<keyword evidence="3 6" id="KW-0238">DNA-binding</keyword>
<feature type="region of interest" description="Disordered" evidence="8">
    <location>
        <begin position="16"/>
        <end position="41"/>
    </location>
</feature>
<dbReference type="GO" id="GO:0005634">
    <property type="term" value="C:nucleus"/>
    <property type="evidence" value="ECO:0007669"/>
    <property type="project" value="UniProtKB-SubCell"/>
</dbReference>
<evidence type="ECO:0000313" key="10">
    <source>
        <dbReference type="EMBL" id="KAL3081427.1"/>
    </source>
</evidence>
<dbReference type="Pfam" id="PF00046">
    <property type="entry name" value="Homeodomain"/>
    <property type="match status" value="1"/>
</dbReference>
<dbReference type="PROSITE" id="PS50071">
    <property type="entry name" value="HOMEOBOX_2"/>
    <property type="match status" value="1"/>
</dbReference>
<dbReference type="CDD" id="cd00086">
    <property type="entry name" value="homeodomain"/>
    <property type="match status" value="1"/>
</dbReference>
<dbReference type="PROSITE" id="PS00027">
    <property type="entry name" value="HOMEOBOX_1"/>
    <property type="match status" value="1"/>
</dbReference>
<keyword evidence="5 6" id="KW-0539">Nucleus</keyword>
<evidence type="ECO:0000313" key="11">
    <source>
        <dbReference type="Proteomes" id="UP001620645"/>
    </source>
</evidence>
<dbReference type="InterPro" id="IPR009057">
    <property type="entry name" value="Homeodomain-like_sf"/>
</dbReference>
<organism evidence="10 11">
    <name type="scientific">Heterodera schachtii</name>
    <name type="common">Sugarbeet cyst nematode worm</name>
    <name type="synonym">Tylenchus schachtii</name>
    <dbReference type="NCBI Taxonomy" id="97005"/>
    <lineage>
        <taxon>Eukaryota</taxon>
        <taxon>Metazoa</taxon>
        <taxon>Ecdysozoa</taxon>
        <taxon>Nematoda</taxon>
        <taxon>Chromadorea</taxon>
        <taxon>Rhabditida</taxon>
        <taxon>Tylenchina</taxon>
        <taxon>Tylenchomorpha</taxon>
        <taxon>Tylenchoidea</taxon>
        <taxon>Heteroderidae</taxon>
        <taxon>Heteroderinae</taxon>
        <taxon>Heterodera</taxon>
    </lineage>
</organism>
<dbReference type="SMART" id="SM00389">
    <property type="entry name" value="HOX"/>
    <property type="match status" value="1"/>
</dbReference>
<feature type="region of interest" description="Disordered" evidence="8">
    <location>
        <begin position="79"/>
        <end position="112"/>
    </location>
</feature>
<evidence type="ECO:0000256" key="5">
    <source>
        <dbReference type="ARBA" id="ARBA00023242"/>
    </source>
</evidence>
<feature type="DNA-binding region" description="Homeobox" evidence="6">
    <location>
        <begin position="132"/>
        <end position="191"/>
    </location>
</feature>
<evidence type="ECO:0000256" key="8">
    <source>
        <dbReference type="SAM" id="MobiDB-lite"/>
    </source>
</evidence>
<dbReference type="InterPro" id="IPR051440">
    <property type="entry name" value="Goosecoid-like_HB"/>
</dbReference>
<dbReference type="Gene3D" id="1.10.10.60">
    <property type="entry name" value="Homeodomain-like"/>
    <property type="match status" value="1"/>
</dbReference>
<feature type="compositionally biased region" description="Low complexity" evidence="8">
    <location>
        <begin position="85"/>
        <end position="112"/>
    </location>
</feature>
<comment type="subcellular location">
    <subcellularLocation>
        <location evidence="1 6 7">Nucleus</location>
    </subcellularLocation>
</comment>
<proteinExistence type="inferred from homology"/>
<evidence type="ECO:0000256" key="6">
    <source>
        <dbReference type="PROSITE-ProRule" id="PRU00108"/>
    </source>
</evidence>
<dbReference type="Proteomes" id="UP001620645">
    <property type="component" value="Unassembled WGS sequence"/>
</dbReference>
<evidence type="ECO:0000256" key="3">
    <source>
        <dbReference type="ARBA" id="ARBA00023125"/>
    </source>
</evidence>
<evidence type="ECO:0000256" key="1">
    <source>
        <dbReference type="ARBA" id="ARBA00004123"/>
    </source>
</evidence>
<comment type="caution">
    <text evidence="10">The sequence shown here is derived from an EMBL/GenBank/DDBJ whole genome shotgun (WGS) entry which is preliminary data.</text>
</comment>
<name>A0ABD2IMX5_HETSC</name>
<evidence type="ECO:0000259" key="9">
    <source>
        <dbReference type="PROSITE" id="PS50071"/>
    </source>
</evidence>
<gene>
    <name evidence="10" type="ORF">niasHS_011671</name>
</gene>
<keyword evidence="11" id="KW-1185">Reference proteome</keyword>
<dbReference type="InterPro" id="IPR017970">
    <property type="entry name" value="Homeobox_CS"/>
</dbReference>
<dbReference type="GO" id="GO:0003677">
    <property type="term" value="F:DNA binding"/>
    <property type="evidence" value="ECO:0007669"/>
    <property type="project" value="UniProtKB-UniRule"/>
</dbReference>
<keyword evidence="4 6" id="KW-0371">Homeobox</keyword>
<reference evidence="10 11" key="1">
    <citation type="submission" date="2024-10" db="EMBL/GenBank/DDBJ databases">
        <authorList>
            <person name="Kim D."/>
        </authorList>
    </citation>
    <scope>NUCLEOTIDE SEQUENCE [LARGE SCALE GENOMIC DNA]</scope>
    <source>
        <strain evidence="10">Taebaek</strain>
    </source>
</reference>
<dbReference type="InterPro" id="IPR001356">
    <property type="entry name" value="HD"/>
</dbReference>
<dbReference type="AlphaFoldDB" id="A0ABD2IMX5"/>
<accession>A0ABD2IMX5</accession>
<feature type="domain" description="Homeobox" evidence="9">
    <location>
        <begin position="130"/>
        <end position="190"/>
    </location>
</feature>
<evidence type="ECO:0000256" key="7">
    <source>
        <dbReference type="RuleBase" id="RU000682"/>
    </source>
</evidence>
<evidence type="ECO:0000256" key="4">
    <source>
        <dbReference type="ARBA" id="ARBA00023155"/>
    </source>
</evidence>
<dbReference type="EMBL" id="JBICCN010000273">
    <property type="protein sequence ID" value="KAL3081427.1"/>
    <property type="molecule type" value="Genomic_DNA"/>
</dbReference>